<feature type="compositionally biased region" description="Basic and acidic residues" evidence="1">
    <location>
        <begin position="64"/>
        <end position="74"/>
    </location>
</feature>
<feature type="region of interest" description="Disordered" evidence="1">
    <location>
        <begin position="64"/>
        <end position="112"/>
    </location>
</feature>
<evidence type="ECO:0000313" key="3">
    <source>
        <dbReference type="Proteomes" id="UP000502416"/>
    </source>
</evidence>
<feature type="compositionally biased region" description="Low complexity" evidence="1">
    <location>
        <begin position="82"/>
        <end position="112"/>
    </location>
</feature>
<dbReference type="GeneID" id="79585636"/>
<dbReference type="KEGG" id="vg:79585636"/>
<reference evidence="2 3" key="1">
    <citation type="submission" date="2019-11" db="EMBL/GenBank/DDBJ databases">
        <authorList>
            <person name="Hylling O."/>
            <person name="Hansen L.H."/>
            <person name="Johansen A."/>
        </authorList>
    </citation>
    <scope>NUCLEOTIDE SEQUENCE [LARGE SCALE GENOMIC DNA]</scope>
</reference>
<dbReference type="Proteomes" id="UP000502416">
    <property type="component" value="Segment"/>
</dbReference>
<evidence type="ECO:0000256" key="1">
    <source>
        <dbReference type="SAM" id="MobiDB-lite"/>
    </source>
</evidence>
<dbReference type="EMBL" id="MN734438">
    <property type="protein sequence ID" value="QJD54448.1"/>
    <property type="molecule type" value="Genomic_DNA"/>
</dbReference>
<name>A0A6M3T838_9CAUD</name>
<keyword evidence="3" id="KW-1185">Reference proteome</keyword>
<dbReference type="RefSeq" id="YP_010738269.1">
    <property type="nucleotide sequence ID" value="NC_073025.1"/>
</dbReference>
<organism evidence="2 3">
    <name type="scientific">Sphingomonas phage Lucius</name>
    <dbReference type="NCBI Taxonomy" id="2686313"/>
    <lineage>
        <taxon>Viruses</taxon>
        <taxon>Duplodnaviria</taxon>
        <taxon>Heunggongvirae</taxon>
        <taxon>Uroviricota</taxon>
        <taxon>Caudoviricetes</taxon>
        <taxon>Johnpaulvirinae</taxon>
        <taxon>Kharnvirus</taxon>
        <taxon>Kharnvirus lucius</taxon>
    </lineage>
</organism>
<sequence length="112" mass="11681">MAKLNGRRTLFFINGVAPTDEQLAEAEAIPGVVCFRNAIKFREEDALEDFDGVAGDVPEKYAKEAARRATERGDAPMPPKASPTAPAAPQAAKTGATAKPTGGAAASAWKPN</sequence>
<accession>A0A6M3T838</accession>
<proteinExistence type="predicted"/>
<protein>
    <submittedName>
        <fullName evidence="2">Uncharacterized protein</fullName>
    </submittedName>
</protein>
<evidence type="ECO:0000313" key="2">
    <source>
        <dbReference type="EMBL" id="QJD54448.1"/>
    </source>
</evidence>